<dbReference type="Proteomes" id="UP000247459">
    <property type="component" value="Unassembled WGS sequence"/>
</dbReference>
<accession>A0A2W0CAT4</accession>
<dbReference type="AlphaFoldDB" id="A0A2W0CAT4"/>
<evidence type="ECO:0000313" key="2">
    <source>
        <dbReference type="Proteomes" id="UP000247459"/>
    </source>
</evidence>
<organism evidence="1 2">
    <name type="scientific">Paenibacillus illinoisensis</name>
    <dbReference type="NCBI Taxonomy" id="59845"/>
    <lineage>
        <taxon>Bacteria</taxon>
        <taxon>Bacillati</taxon>
        <taxon>Bacillota</taxon>
        <taxon>Bacilli</taxon>
        <taxon>Bacillales</taxon>
        <taxon>Paenibacillaceae</taxon>
        <taxon>Paenibacillus</taxon>
    </lineage>
</organism>
<dbReference type="EMBL" id="PRLG01000015">
    <property type="protein sequence ID" value="PYY29800.1"/>
    <property type="molecule type" value="Genomic_DNA"/>
</dbReference>
<name>A0A2W0CAT4_9BACL</name>
<sequence>MSSYWDYRVVKYRVGDDEVFEVYYDHDIPNSSILKNPLNKIRLTICTRR</sequence>
<comment type="caution">
    <text evidence="1">The sequence shown here is derived from an EMBL/GenBank/DDBJ whole genome shotgun (WGS) entry which is preliminary data.</text>
</comment>
<reference evidence="1 2" key="1">
    <citation type="submission" date="2018-01" db="EMBL/GenBank/DDBJ databases">
        <title>Genome sequence of the PGP bacterium Paenibacillus illinoisensis E3.</title>
        <authorList>
            <person name="Rolli E."/>
            <person name="Marasco R."/>
            <person name="Bessem C."/>
            <person name="Michoud G."/>
            <person name="Gaiarsa S."/>
            <person name="Borin S."/>
            <person name="Daffonchio D."/>
        </authorList>
    </citation>
    <scope>NUCLEOTIDE SEQUENCE [LARGE SCALE GENOMIC DNA]</scope>
    <source>
        <strain evidence="1 2">E3</strain>
    </source>
</reference>
<evidence type="ECO:0000313" key="1">
    <source>
        <dbReference type="EMBL" id="PYY29800.1"/>
    </source>
</evidence>
<protein>
    <submittedName>
        <fullName evidence="1">Uncharacterized protein</fullName>
    </submittedName>
</protein>
<gene>
    <name evidence="1" type="ORF">PIL02S_02005</name>
</gene>
<proteinExistence type="predicted"/>